<sequence length="156" mass="17872">MTPFPSQYSKRGRRSSMSSMYAPAPMQLDGYRHAGGVPIKFRIKNSSRSGVSVHEIMSNMRLSGSHDYTFRDMKVDHRGRLMLKIRWNGYRSLMYEIPVSGHDGGYVNIQSFSRRVARAVVHFLAANAIQIPWDRVLIHRLEETAFGTWQPVLSTI</sequence>
<dbReference type="InterPro" id="IPR046629">
    <property type="entry name" value="DUF6741"/>
</dbReference>
<dbReference type="RefSeq" id="XP_009544176.1">
    <property type="nucleotide sequence ID" value="XM_009545881.1"/>
</dbReference>
<dbReference type="Pfam" id="PF20526">
    <property type="entry name" value="DUF6741"/>
    <property type="match status" value="1"/>
</dbReference>
<dbReference type="OrthoDB" id="10268011at2759"/>
<proteinExistence type="predicted"/>
<dbReference type="AlphaFoldDB" id="W4KF96"/>
<reference evidence="2 3" key="1">
    <citation type="journal article" date="2012" name="New Phytol.">
        <title>Insight into trade-off between wood decay and parasitism from the genome of a fungal forest pathogen.</title>
        <authorList>
            <person name="Olson A."/>
            <person name="Aerts A."/>
            <person name="Asiegbu F."/>
            <person name="Belbahri L."/>
            <person name="Bouzid O."/>
            <person name="Broberg A."/>
            <person name="Canback B."/>
            <person name="Coutinho P.M."/>
            <person name="Cullen D."/>
            <person name="Dalman K."/>
            <person name="Deflorio G."/>
            <person name="van Diepen L.T."/>
            <person name="Dunand C."/>
            <person name="Duplessis S."/>
            <person name="Durling M."/>
            <person name="Gonthier P."/>
            <person name="Grimwood J."/>
            <person name="Fossdal C.G."/>
            <person name="Hansson D."/>
            <person name="Henrissat B."/>
            <person name="Hietala A."/>
            <person name="Himmelstrand K."/>
            <person name="Hoffmeister D."/>
            <person name="Hogberg N."/>
            <person name="James T.Y."/>
            <person name="Karlsson M."/>
            <person name="Kohler A."/>
            <person name="Kues U."/>
            <person name="Lee Y.H."/>
            <person name="Lin Y.C."/>
            <person name="Lind M."/>
            <person name="Lindquist E."/>
            <person name="Lombard V."/>
            <person name="Lucas S."/>
            <person name="Lunden K."/>
            <person name="Morin E."/>
            <person name="Murat C."/>
            <person name="Park J."/>
            <person name="Raffaello T."/>
            <person name="Rouze P."/>
            <person name="Salamov A."/>
            <person name="Schmutz J."/>
            <person name="Solheim H."/>
            <person name="Stahlberg J."/>
            <person name="Velez H."/>
            <person name="de Vries R.P."/>
            <person name="Wiebenga A."/>
            <person name="Woodward S."/>
            <person name="Yakovlev I."/>
            <person name="Garbelotto M."/>
            <person name="Martin F."/>
            <person name="Grigoriev I.V."/>
            <person name="Stenlid J."/>
        </authorList>
    </citation>
    <scope>NUCLEOTIDE SEQUENCE [LARGE SCALE GENOMIC DNA]</scope>
    <source>
        <strain evidence="2 3">TC 32-1</strain>
    </source>
</reference>
<feature type="domain" description="DUF6741" evidence="1">
    <location>
        <begin position="27"/>
        <end position="155"/>
    </location>
</feature>
<evidence type="ECO:0000313" key="2">
    <source>
        <dbReference type="EMBL" id="ETW84513.1"/>
    </source>
</evidence>
<dbReference type="KEGG" id="hir:HETIRDRAFT_312477"/>
<gene>
    <name evidence="2" type="ORF">HETIRDRAFT_312477</name>
</gene>
<name>W4KF96_HETIT</name>
<dbReference type="InParanoid" id="W4KF96"/>
<dbReference type="eggNOG" id="ENOG502SQED">
    <property type="taxonomic scope" value="Eukaryota"/>
</dbReference>
<dbReference type="STRING" id="747525.W4KF96"/>
<dbReference type="GeneID" id="20669956"/>
<keyword evidence="3" id="KW-1185">Reference proteome</keyword>
<protein>
    <recommendedName>
        <fullName evidence="1">DUF6741 domain-containing protein</fullName>
    </recommendedName>
</protein>
<accession>W4KF96</accession>
<dbReference type="EMBL" id="KI925456">
    <property type="protein sequence ID" value="ETW84513.1"/>
    <property type="molecule type" value="Genomic_DNA"/>
</dbReference>
<dbReference type="HOGENOM" id="CLU_096906_0_0_1"/>
<organism evidence="2 3">
    <name type="scientific">Heterobasidion irregulare (strain TC 32-1)</name>
    <dbReference type="NCBI Taxonomy" id="747525"/>
    <lineage>
        <taxon>Eukaryota</taxon>
        <taxon>Fungi</taxon>
        <taxon>Dikarya</taxon>
        <taxon>Basidiomycota</taxon>
        <taxon>Agaricomycotina</taxon>
        <taxon>Agaricomycetes</taxon>
        <taxon>Russulales</taxon>
        <taxon>Bondarzewiaceae</taxon>
        <taxon>Heterobasidion</taxon>
        <taxon>Heterobasidion annosum species complex</taxon>
    </lineage>
</organism>
<evidence type="ECO:0000259" key="1">
    <source>
        <dbReference type="Pfam" id="PF20526"/>
    </source>
</evidence>
<dbReference type="Proteomes" id="UP000030671">
    <property type="component" value="Unassembled WGS sequence"/>
</dbReference>
<evidence type="ECO:0000313" key="3">
    <source>
        <dbReference type="Proteomes" id="UP000030671"/>
    </source>
</evidence>